<dbReference type="Pfam" id="PF13473">
    <property type="entry name" value="Cupredoxin_1"/>
    <property type="match status" value="1"/>
</dbReference>
<keyword evidence="2" id="KW-0813">Transport</keyword>
<dbReference type="InterPro" id="IPR035668">
    <property type="entry name" value="Amicyanin"/>
</dbReference>
<dbReference type="EMBL" id="VUOB01000076">
    <property type="protein sequence ID" value="KAA2252255.1"/>
    <property type="molecule type" value="Genomic_DNA"/>
</dbReference>
<keyword evidence="7" id="KW-0812">Transmembrane</keyword>
<dbReference type="AlphaFoldDB" id="A0A5B2WLH2"/>
<evidence type="ECO:0000313" key="10">
    <source>
        <dbReference type="EMBL" id="KAA2252255.1"/>
    </source>
</evidence>
<dbReference type="PANTHER" id="PTHR36507:SF1">
    <property type="entry name" value="BLL1555 PROTEIN"/>
    <property type="match status" value="1"/>
</dbReference>
<reference evidence="10 11" key="1">
    <citation type="submission" date="2019-09" db="EMBL/GenBank/DDBJ databases">
        <title>Goodfellowia gen. nov., a new genus of the Pseudonocardineae related to Actinoalloteichus, containing Goodfellowia coeruleoviolacea gen. nov., comb. nov. gen. nov., comb. nov.</title>
        <authorList>
            <person name="Labeda D."/>
        </authorList>
    </citation>
    <scope>NUCLEOTIDE SEQUENCE [LARGE SCALE GENOMIC DNA]</scope>
    <source>
        <strain evidence="10 11">AN110305</strain>
    </source>
</reference>
<feature type="domain" description="EfeO-type cupredoxin-like" evidence="9">
    <location>
        <begin position="15"/>
        <end position="114"/>
    </location>
</feature>
<keyword evidence="11" id="KW-1185">Reference proteome</keyword>
<feature type="binding site" evidence="5">
    <location>
        <position position="105"/>
    </location>
    <ligand>
        <name>Cu cation</name>
        <dbReference type="ChEBI" id="CHEBI:23378"/>
    </ligand>
</feature>
<evidence type="ECO:0000259" key="9">
    <source>
        <dbReference type="Pfam" id="PF13473"/>
    </source>
</evidence>
<evidence type="ECO:0000256" key="8">
    <source>
        <dbReference type="SAM" id="SignalP"/>
    </source>
</evidence>
<feature type="binding site" evidence="5">
    <location>
        <position position="102"/>
    </location>
    <ligand>
        <name>Cu cation</name>
        <dbReference type="ChEBI" id="CHEBI:23378"/>
    </ligand>
</feature>
<protein>
    <submittedName>
        <fullName evidence="10">Copper-binding protein</fullName>
    </submittedName>
</protein>
<evidence type="ECO:0000313" key="11">
    <source>
        <dbReference type="Proteomes" id="UP000323454"/>
    </source>
</evidence>
<evidence type="ECO:0000256" key="6">
    <source>
        <dbReference type="SAM" id="MobiDB-lite"/>
    </source>
</evidence>
<dbReference type="OrthoDB" id="574459at2"/>
<feature type="compositionally biased region" description="Pro residues" evidence="6">
    <location>
        <begin position="117"/>
        <end position="144"/>
    </location>
</feature>
<feature type="transmembrane region" description="Helical" evidence="7">
    <location>
        <begin position="206"/>
        <end position="225"/>
    </location>
</feature>
<dbReference type="GO" id="GO:0009055">
    <property type="term" value="F:electron transfer activity"/>
    <property type="evidence" value="ECO:0007669"/>
    <property type="project" value="InterPro"/>
</dbReference>
<dbReference type="InterPro" id="IPR052721">
    <property type="entry name" value="ET_Amicyanin"/>
</dbReference>
<feature type="binding site" evidence="5">
    <location>
        <position position="66"/>
    </location>
    <ligand>
        <name>Cu cation</name>
        <dbReference type="ChEBI" id="CHEBI:23378"/>
    </ligand>
</feature>
<sequence length="231" mass="23798">MTRRRSRVARWVNAFAAAWLVALVAPGSAHAETHQIAIVGHAFSPVSMTVHVGDTITWTNSDQAPHDATTTSAPASFRSPTLTTGQSWSYQVTTPGDYAYFCSIHPDMRAQLTVLPADPPPAQQQPAPAQPAPAQPAPAQPIPTQPAKQPDPGTQPGQHQPTEAEQPAVPVQQPAASAAAPTAPSSTSAGTAVAAAASADPKVNPMLLVAALVAGVTVLCLLLLGSRPNQT</sequence>
<dbReference type="InterPro" id="IPR028096">
    <property type="entry name" value="EfeO_Cupredoxin"/>
</dbReference>
<dbReference type="Proteomes" id="UP000323454">
    <property type="component" value="Unassembled WGS sequence"/>
</dbReference>
<evidence type="ECO:0000256" key="5">
    <source>
        <dbReference type="PIRSR" id="PIRSR602386-1"/>
    </source>
</evidence>
<dbReference type="InterPro" id="IPR002386">
    <property type="entry name" value="Amicyanin/Pseudoazurin"/>
</dbReference>
<accession>A0A5B2WLH2</accession>
<proteinExistence type="predicted"/>
<feature type="signal peptide" evidence="8">
    <location>
        <begin position="1"/>
        <end position="31"/>
    </location>
</feature>
<keyword evidence="5" id="KW-0186">Copper</keyword>
<evidence type="ECO:0000256" key="4">
    <source>
        <dbReference type="ARBA" id="ARBA00022982"/>
    </source>
</evidence>
<keyword evidence="4" id="KW-0249">Electron transport</keyword>
<feature type="region of interest" description="Disordered" evidence="6">
    <location>
        <begin position="114"/>
        <end position="198"/>
    </location>
</feature>
<dbReference type="Gene3D" id="2.60.40.420">
    <property type="entry name" value="Cupredoxins - blue copper proteins"/>
    <property type="match status" value="1"/>
</dbReference>
<keyword evidence="7" id="KW-1133">Transmembrane helix</keyword>
<evidence type="ECO:0000256" key="2">
    <source>
        <dbReference type="ARBA" id="ARBA00022448"/>
    </source>
</evidence>
<evidence type="ECO:0000256" key="3">
    <source>
        <dbReference type="ARBA" id="ARBA00022764"/>
    </source>
</evidence>
<dbReference type="SUPFAM" id="SSF49503">
    <property type="entry name" value="Cupredoxins"/>
    <property type="match status" value="1"/>
</dbReference>
<keyword evidence="5" id="KW-0479">Metal-binding</keyword>
<dbReference type="PRINTS" id="PR00155">
    <property type="entry name" value="AMICYANIN"/>
</dbReference>
<dbReference type="GO" id="GO:0005507">
    <property type="term" value="F:copper ion binding"/>
    <property type="evidence" value="ECO:0007669"/>
    <property type="project" value="InterPro"/>
</dbReference>
<comment type="cofactor">
    <cofactor evidence="5">
        <name>Cu cation</name>
        <dbReference type="ChEBI" id="CHEBI:23378"/>
    </cofactor>
    <text evidence="5">Binds 1 copper ion per subunit.</text>
</comment>
<feature type="region of interest" description="Disordered" evidence="6">
    <location>
        <begin position="60"/>
        <end position="88"/>
    </location>
</feature>
<name>A0A5B2WLH2_9PSEU</name>
<gene>
    <name evidence="10" type="ORF">F0L68_36600</name>
</gene>
<dbReference type="PANTHER" id="PTHR36507">
    <property type="entry name" value="BLL1555 PROTEIN"/>
    <property type="match status" value="1"/>
</dbReference>
<organism evidence="10 11">
    <name type="scientific">Solihabitans fulvus</name>
    <dbReference type="NCBI Taxonomy" id="1892852"/>
    <lineage>
        <taxon>Bacteria</taxon>
        <taxon>Bacillati</taxon>
        <taxon>Actinomycetota</taxon>
        <taxon>Actinomycetes</taxon>
        <taxon>Pseudonocardiales</taxon>
        <taxon>Pseudonocardiaceae</taxon>
        <taxon>Solihabitans</taxon>
    </lineage>
</organism>
<feature type="compositionally biased region" description="Low complexity" evidence="6">
    <location>
        <begin position="166"/>
        <end position="198"/>
    </location>
</feature>
<dbReference type="RefSeq" id="WP_149854484.1">
    <property type="nucleotide sequence ID" value="NZ_VUOB01000076.1"/>
</dbReference>
<evidence type="ECO:0000256" key="7">
    <source>
        <dbReference type="SAM" id="Phobius"/>
    </source>
</evidence>
<feature type="chain" id="PRO_5023090106" evidence="8">
    <location>
        <begin position="32"/>
        <end position="231"/>
    </location>
</feature>
<comment type="caution">
    <text evidence="10">The sequence shown here is derived from an EMBL/GenBank/DDBJ whole genome shotgun (WGS) entry which is preliminary data.</text>
</comment>
<keyword evidence="8" id="KW-0732">Signal</keyword>
<dbReference type="GO" id="GO:0042597">
    <property type="term" value="C:periplasmic space"/>
    <property type="evidence" value="ECO:0007669"/>
    <property type="project" value="UniProtKB-SubCell"/>
</dbReference>
<comment type="subcellular location">
    <subcellularLocation>
        <location evidence="1">Periplasm</location>
    </subcellularLocation>
</comment>
<reference evidence="10 11" key="2">
    <citation type="submission" date="2019-09" db="EMBL/GenBank/DDBJ databases">
        <authorList>
            <person name="Jin C."/>
        </authorList>
    </citation>
    <scope>NUCLEOTIDE SEQUENCE [LARGE SCALE GENOMIC DNA]</scope>
    <source>
        <strain evidence="10 11">AN110305</strain>
    </source>
</reference>
<keyword evidence="7" id="KW-0472">Membrane</keyword>
<keyword evidence="3" id="KW-0574">Periplasm</keyword>
<dbReference type="InterPro" id="IPR008972">
    <property type="entry name" value="Cupredoxin"/>
</dbReference>
<evidence type="ECO:0000256" key="1">
    <source>
        <dbReference type="ARBA" id="ARBA00004418"/>
    </source>
</evidence>
<dbReference type="CDD" id="cd13921">
    <property type="entry name" value="Amicyanin"/>
    <property type="match status" value="1"/>
</dbReference>